<dbReference type="AlphaFoldDB" id="A0A7J8P8C4"/>
<evidence type="ECO:0000256" key="1">
    <source>
        <dbReference type="ARBA" id="ARBA00022630"/>
    </source>
</evidence>
<dbReference type="Pfam" id="PF08031">
    <property type="entry name" value="BBE"/>
    <property type="match status" value="1"/>
</dbReference>
<dbReference type="EMBL" id="JABEZZ010000005">
    <property type="protein sequence ID" value="MBA0585162.1"/>
    <property type="molecule type" value="Genomic_DNA"/>
</dbReference>
<keyword evidence="1" id="KW-0285">Flavoprotein</keyword>
<dbReference type="InterPro" id="IPR012951">
    <property type="entry name" value="BBE"/>
</dbReference>
<evidence type="ECO:0000256" key="3">
    <source>
        <dbReference type="ARBA" id="ARBA00023002"/>
    </source>
</evidence>
<evidence type="ECO:0000313" key="5">
    <source>
        <dbReference type="EMBL" id="MBA0585162.1"/>
    </source>
</evidence>
<dbReference type="Proteomes" id="UP000593578">
    <property type="component" value="Unassembled WGS sequence"/>
</dbReference>
<dbReference type="GO" id="GO:0016491">
    <property type="term" value="F:oxidoreductase activity"/>
    <property type="evidence" value="ECO:0007669"/>
    <property type="project" value="UniProtKB-KW"/>
</dbReference>
<dbReference type="PANTHER" id="PTHR32448">
    <property type="entry name" value="OS08G0158400 PROTEIN"/>
    <property type="match status" value="1"/>
</dbReference>
<dbReference type="GO" id="GO:0050660">
    <property type="term" value="F:flavin adenine dinucleotide binding"/>
    <property type="evidence" value="ECO:0007669"/>
    <property type="project" value="InterPro"/>
</dbReference>
<organism evidence="5 6">
    <name type="scientific">Gossypium raimondii</name>
    <name type="common">Peruvian cotton</name>
    <name type="synonym">Gossypium klotzschianum subsp. raimondii</name>
    <dbReference type="NCBI Taxonomy" id="29730"/>
    <lineage>
        <taxon>Eukaryota</taxon>
        <taxon>Viridiplantae</taxon>
        <taxon>Streptophyta</taxon>
        <taxon>Embryophyta</taxon>
        <taxon>Tracheophyta</taxon>
        <taxon>Spermatophyta</taxon>
        <taxon>Magnoliopsida</taxon>
        <taxon>eudicotyledons</taxon>
        <taxon>Gunneridae</taxon>
        <taxon>Pentapetalae</taxon>
        <taxon>rosids</taxon>
        <taxon>malvids</taxon>
        <taxon>Malvales</taxon>
        <taxon>Malvaceae</taxon>
        <taxon>Malvoideae</taxon>
        <taxon>Gossypium</taxon>
    </lineage>
</organism>
<evidence type="ECO:0000259" key="4">
    <source>
        <dbReference type="Pfam" id="PF08031"/>
    </source>
</evidence>
<comment type="caution">
    <text evidence="5">The sequence shown here is derived from an EMBL/GenBank/DDBJ whole genome shotgun (WGS) entry which is preliminary data.</text>
</comment>
<dbReference type="Gene3D" id="3.40.462.20">
    <property type="match status" value="1"/>
</dbReference>
<reference evidence="5 6" key="1">
    <citation type="journal article" date="2019" name="Genome Biol. Evol.">
        <title>Insights into the evolution of the New World diploid cottons (Gossypium, subgenus Houzingenia) based on genome sequencing.</title>
        <authorList>
            <person name="Grover C.E."/>
            <person name="Arick M.A. 2nd"/>
            <person name="Thrash A."/>
            <person name="Conover J.L."/>
            <person name="Sanders W.S."/>
            <person name="Peterson D.G."/>
            <person name="Frelichowski J.E."/>
            <person name="Scheffler J.A."/>
            <person name="Scheffler B.E."/>
            <person name="Wendel J.F."/>
        </authorList>
    </citation>
    <scope>NUCLEOTIDE SEQUENCE [LARGE SCALE GENOMIC DNA]</scope>
    <source>
        <strain evidence="5">8</strain>
        <tissue evidence="5">Leaf</tissue>
    </source>
</reference>
<gene>
    <name evidence="5" type="ORF">Gorai_015950</name>
</gene>
<evidence type="ECO:0000313" key="6">
    <source>
        <dbReference type="Proteomes" id="UP000593578"/>
    </source>
</evidence>
<sequence length="245" mass="28809">MNSTENGERTVLATFTSVFQGVADELIPLMQERFPELGLLREDYIEMTWIESILFWNQLSNETSEILLDRSNRNSLVPLSYKSKSDYVRKPMPEIALQGLWSRLLKVNETSTAIVNIISYGGKMDEIPETETPFPHRKGTLYKINYNIVWQEEENSNPQRYISWMRTLYSYMGPFVSKSPRAAYVNYRDLDIGRNNDDGKTSYKQASVWGRKYFKNNFDRLVYVKTKIDPENFFKHEQSIPPRFH</sequence>
<name>A0A7J8P8C4_GOSRA</name>
<keyword evidence="2" id="KW-0274">FAD</keyword>
<feature type="domain" description="Berberine/berberine-like" evidence="4">
    <location>
        <begin position="183"/>
        <end position="241"/>
    </location>
</feature>
<keyword evidence="3" id="KW-0560">Oxidoreductase</keyword>
<protein>
    <recommendedName>
        <fullName evidence="4">Berberine/berberine-like domain-containing protein</fullName>
    </recommendedName>
</protein>
<evidence type="ECO:0000256" key="2">
    <source>
        <dbReference type="ARBA" id="ARBA00022827"/>
    </source>
</evidence>
<proteinExistence type="predicted"/>
<accession>A0A7J8P8C4</accession>